<evidence type="ECO:0000313" key="1">
    <source>
        <dbReference type="EMBL" id="KIL34462.1"/>
    </source>
</evidence>
<gene>
    <name evidence="1" type="ORF">SD71_19615</name>
</gene>
<evidence type="ECO:0000313" key="2">
    <source>
        <dbReference type="Proteomes" id="UP000054526"/>
    </source>
</evidence>
<protein>
    <submittedName>
        <fullName evidence="1">Uncharacterized protein</fullName>
    </submittedName>
</protein>
<comment type="caution">
    <text evidence="1">The sequence shown here is derived from an EMBL/GenBank/DDBJ whole genome shotgun (WGS) entry which is preliminary data.</text>
</comment>
<keyword evidence="2" id="KW-1185">Reference proteome</keyword>
<reference evidence="1 2" key="1">
    <citation type="submission" date="2014-12" db="EMBL/GenBank/DDBJ databases">
        <title>Draft genome sequence of Cohnella kolymensis strain B-2846.</title>
        <authorList>
            <person name="Karlyshev A.V."/>
            <person name="Kudryashova E.B."/>
        </authorList>
    </citation>
    <scope>NUCLEOTIDE SEQUENCE [LARGE SCALE GENOMIC DNA]</scope>
    <source>
        <strain evidence="1 2">VKM B-2846</strain>
    </source>
</reference>
<organism evidence="1 2">
    <name type="scientific">Cohnella kolymensis</name>
    <dbReference type="NCBI Taxonomy" id="1590652"/>
    <lineage>
        <taxon>Bacteria</taxon>
        <taxon>Bacillati</taxon>
        <taxon>Bacillota</taxon>
        <taxon>Bacilli</taxon>
        <taxon>Bacillales</taxon>
        <taxon>Paenibacillaceae</taxon>
        <taxon>Cohnella</taxon>
    </lineage>
</organism>
<sequence length="62" mass="7271">MGIVSAVVITFFLTVLWQMWASRANKLPLRAVINALTNELDMMAEKIRVRKYHRLLERNKRG</sequence>
<dbReference type="EMBL" id="JXAL01000032">
    <property type="protein sequence ID" value="KIL34462.1"/>
    <property type="molecule type" value="Genomic_DNA"/>
</dbReference>
<proteinExistence type="predicted"/>
<dbReference type="Proteomes" id="UP000054526">
    <property type="component" value="Unassembled WGS sequence"/>
</dbReference>
<accession>A0ABR5A0J4</accession>
<name>A0ABR5A0J4_9BACL</name>